<dbReference type="GO" id="GO:0005737">
    <property type="term" value="C:cytoplasm"/>
    <property type="evidence" value="ECO:0007669"/>
    <property type="project" value="TreeGrafter"/>
</dbReference>
<evidence type="ECO:0000256" key="6">
    <source>
        <dbReference type="SAM" id="MobiDB-lite"/>
    </source>
</evidence>
<dbReference type="Gene3D" id="3.40.395.10">
    <property type="entry name" value="Adenoviral Proteinase, Chain A"/>
    <property type="match status" value="1"/>
</dbReference>
<evidence type="ECO:0000313" key="8">
    <source>
        <dbReference type="EMBL" id="CAF2078199.1"/>
    </source>
</evidence>
<dbReference type="PANTHER" id="PTHR46896:SF3">
    <property type="entry name" value="FI06413P-RELATED"/>
    <property type="match status" value="1"/>
</dbReference>
<organism evidence="8 9">
    <name type="scientific">Rotaria magnacalcarata</name>
    <dbReference type="NCBI Taxonomy" id="392030"/>
    <lineage>
        <taxon>Eukaryota</taxon>
        <taxon>Metazoa</taxon>
        <taxon>Spiralia</taxon>
        <taxon>Gnathifera</taxon>
        <taxon>Rotifera</taxon>
        <taxon>Eurotatoria</taxon>
        <taxon>Bdelloidea</taxon>
        <taxon>Philodinida</taxon>
        <taxon>Philodinidae</taxon>
        <taxon>Rotaria</taxon>
    </lineage>
</organism>
<evidence type="ECO:0000256" key="5">
    <source>
        <dbReference type="ARBA" id="ARBA00022801"/>
    </source>
</evidence>
<feature type="region of interest" description="Disordered" evidence="6">
    <location>
        <begin position="425"/>
        <end position="458"/>
    </location>
</feature>
<gene>
    <name evidence="8" type="ORF">WKI299_LOCUS15588</name>
</gene>
<proteinExistence type="inferred from homology"/>
<comment type="similarity">
    <text evidence="1">Belongs to the peptidase C48 family.</text>
</comment>
<dbReference type="PANTHER" id="PTHR46896">
    <property type="entry name" value="SENTRIN-SPECIFIC PROTEASE"/>
    <property type="match status" value="1"/>
</dbReference>
<evidence type="ECO:0000259" key="7">
    <source>
        <dbReference type="PROSITE" id="PS50600"/>
    </source>
</evidence>
<reference evidence="8" key="1">
    <citation type="submission" date="2021-02" db="EMBL/GenBank/DDBJ databases">
        <authorList>
            <person name="Nowell W R."/>
        </authorList>
    </citation>
    <scope>NUCLEOTIDE SEQUENCE</scope>
</reference>
<dbReference type="InterPro" id="IPR038765">
    <property type="entry name" value="Papain-like_cys_pep_sf"/>
</dbReference>
<name>A0A816RQ91_9BILA</name>
<dbReference type="GO" id="GO:0006508">
    <property type="term" value="P:proteolysis"/>
    <property type="evidence" value="ECO:0007669"/>
    <property type="project" value="UniProtKB-KW"/>
</dbReference>
<keyword evidence="2" id="KW-0597">Phosphoprotein</keyword>
<dbReference type="PROSITE" id="PS50600">
    <property type="entry name" value="ULP_PROTEASE"/>
    <property type="match status" value="1"/>
</dbReference>
<dbReference type="InterPro" id="IPR051947">
    <property type="entry name" value="Sentrin-specific_protease"/>
</dbReference>
<keyword evidence="3" id="KW-0645">Protease</keyword>
<evidence type="ECO:0000313" key="9">
    <source>
        <dbReference type="Proteomes" id="UP000663856"/>
    </source>
</evidence>
<keyword evidence="5" id="KW-0378">Hydrolase</keyword>
<dbReference type="InterPro" id="IPR003653">
    <property type="entry name" value="Peptidase_C48_C"/>
</dbReference>
<accession>A0A816RQ91</accession>
<sequence length="624" mass="71847">MILVRFRPYSKILYLKSRRVQINKKKSSSLLSLSKNHDYEHIINKDRMAKKTKLSTEIICLSDDDIGDSISIVTPIKQQNSATITDNDIQDVAYQPVNWIIDSKDKIHVYELPSKYSDISKKPFEIRCTAIRFGIAEFNVESDIVFMKEKEFEMRLTGGFLDRVNIKLAYSDVVTFYFSFQSQTPAAFIQVRNEFAILFDKYIPTSDEHGKGFDPDSKDERRRRIIFYLKPLTPDMEQIHTSTIYHFLKMKCSKMDICCVNGARAQELYKLARYAKISSATSKKAPFILSIKDLTAKTVGLNNNTIRFDLSSDDLHGLSEGEFLNDNIIDFYLQYIYYEKLSEEDRNRTYLFNSFFYTRLTQKGNGDNPNISAAERRYNRVKRWLRDVDLFSKEYLIVPINQNAHWYIVLVQNHNNVLTEADLISDDEDNDDDGGSKSKKKKRSKKINHPSVKSSLSSNSLSKSNIISIELIDDADEVVSTNDSPLKLNIETLVSSKFRSQSPAIIVFDSLRIASKVRVAATLREFLQLEYDHKKVLPVQSLARKLFNIDTIPTVEAAVPQQRNYFDCGLYILQYIESFFAQRSSTTNSESLTFSNGCEKNLMGSSKRKEILNVINQHIITKEG</sequence>
<keyword evidence="4" id="KW-0833">Ubl conjugation pathway</keyword>
<dbReference type="Pfam" id="PF02902">
    <property type="entry name" value="Peptidase_C48"/>
    <property type="match status" value="1"/>
</dbReference>
<dbReference type="GO" id="GO:0070139">
    <property type="term" value="F:SUMO-specific endopeptidase activity"/>
    <property type="evidence" value="ECO:0007669"/>
    <property type="project" value="TreeGrafter"/>
</dbReference>
<evidence type="ECO:0000256" key="3">
    <source>
        <dbReference type="ARBA" id="ARBA00022670"/>
    </source>
</evidence>
<evidence type="ECO:0000256" key="2">
    <source>
        <dbReference type="ARBA" id="ARBA00022553"/>
    </source>
</evidence>
<evidence type="ECO:0000256" key="1">
    <source>
        <dbReference type="ARBA" id="ARBA00005234"/>
    </source>
</evidence>
<dbReference type="SUPFAM" id="SSF54001">
    <property type="entry name" value="Cysteine proteinases"/>
    <property type="match status" value="1"/>
</dbReference>
<dbReference type="GO" id="GO:0005634">
    <property type="term" value="C:nucleus"/>
    <property type="evidence" value="ECO:0007669"/>
    <property type="project" value="TreeGrafter"/>
</dbReference>
<feature type="domain" description="Ubiquitin-like protease family profile" evidence="7">
    <location>
        <begin position="308"/>
        <end position="579"/>
    </location>
</feature>
<dbReference type="EMBL" id="CAJNRF010006075">
    <property type="protein sequence ID" value="CAF2078199.1"/>
    <property type="molecule type" value="Genomic_DNA"/>
</dbReference>
<dbReference type="Proteomes" id="UP000663856">
    <property type="component" value="Unassembled WGS sequence"/>
</dbReference>
<protein>
    <recommendedName>
        <fullName evidence="7">Ubiquitin-like protease family profile domain-containing protein</fullName>
    </recommendedName>
</protein>
<dbReference type="AlphaFoldDB" id="A0A816RQ91"/>
<dbReference type="GO" id="GO:0016926">
    <property type="term" value="P:protein desumoylation"/>
    <property type="evidence" value="ECO:0007669"/>
    <property type="project" value="TreeGrafter"/>
</dbReference>
<feature type="compositionally biased region" description="Basic residues" evidence="6">
    <location>
        <begin position="437"/>
        <end position="448"/>
    </location>
</feature>
<evidence type="ECO:0000256" key="4">
    <source>
        <dbReference type="ARBA" id="ARBA00022786"/>
    </source>
</evidence>
<comment type="caution">
    <text evidence="8">The sequence shown here is derived from an EMBL/GenBank/DDBJ whole genome shotgun (WGS) entry which is preliminary data.</text>
</comment>